<dbReference type="Proteomes" id="UP001066276">
    <property type="component" value="Chromosome 7"/>
</dbReference>
<feature type="compositionally biased region" description="Low complexity" evidence="1">
    <location>
        <begin position="70"/>
        <end position="81"/>
    </location>
</feature>
<protein>
    <submittedName>
        <fullName evidence="2">Uncharacterized protein</fullName>
    </submittedName>
</protein>
<sequence length="122" mass="14193">MVLKNWIPRAFRVAVNNKEKKTIYWVLKNWIPRAFRVAVNNKEKKPIYWFTDPEAILRCIAERPHVTMGTRNGLTGTTRLTPAEERNGRCHGNPATRCQRSTSFTWEAMICQQSGGEQFLRT</sequence>
<evidence type="ECO:0000313" key="3">
    <source>
        <dbReference type="Proteomes" id="UP001066276"/>
    </source>
</evidence>
<dbReference type="AlphaFoldDB" id="A0AAV7P6J3"/>
<name>A0AAV7P6J3_PLEWA</name>
<keyword evidence="3" id="KW-1185">Reference proteome</keyword>
<dbReference type="EMBL" id="JANPWB010000011">
    <property type="protein sequence ID" value="KAJ1123891.1"/>
    <property type="molecule type" value="Genomic_DNA"/>
</dbReference>
<proteinExistence type="predicted"/>
<comment type="caution">
    <text evidence="2">The sequence shown here is derived from an EMBL/GenBank/DDBJ whole genome shotgun (WGS) entry which is preliminary data.</text>
</comment>
<accession>A0AAV7P6J3</accession>
<evidence type="ECO:0000256" key="1">
    <source>
        <dbReference type="SAM" id="MobiDB-lite"/>
    </source>
</evidence>
<feature type="region of interest" description="Disordered" evidence="1">
    <location>
        <begin position="70"/>
        <end position="92"/>
    </location>
</feature>
<gene>
    <name evidence="2" type="ORF">NDU88_002358</name>
</gene>
<reference evidence="2" key="1">
    <citation type="journal article" date="2022" name="bioRxiv">
        <title>Sequencing and chromosome-scale assembly of the giantPleurodeles waltlgenome.</title>
        <authorList>
            <person name="Brown T."/>
            <person name="Elewa A."/>
            <person name="Iarovenko S."/>
            <person name="Subramanian E."/>
            <person name="Araus A.J."/>
            <person name="Petzold A."/>
            <person name="Susuki M."/>
            <person name="Suzuki K.-i.T."/>
            <person name="Hayashi T."/>
            <person name="Toyoda A."/>
            <person name="Oliveira C."/>
            <person name="Osipova E."/>
            <person name="Leigh N.D."/>
            <person name="Simon A."/>
            <person name="Yun M.H."/>
        </authorList>
    </citation>
    <scope>NUCLEOTIDE SEQUENCE</scope>
    <source>
        <strain evidence="2">20211129_DDA</strain>
        <tissue evidence="2">Liver</tissue>
    </source>
</reference>
<evidence type="ECO:0000313" key="2">
    <source>
        <dbReference type="EMBL" id="KAJ1123891.1"/>
    </source>
</evidence>
<organism evidence="2 3">
    <name type="scientific">Pleurodeles waltl</name>
    <name type="common">Iberian ribbed newt</name>
    <dbReference type="NCBI Taxonomy" id="8319"/>
    <lineage>
        <taxon>Eukaryota</taxon>
        <taxon>Metazoa</taxon>
        <taxon>Chordata</taxon>
        <taxon>Craniata</taxon>
        <taxon>Vertebrata</taxon>
        <taxon>Euteleostomi</taxon>
        <taxon>Amphibia</taxon>
        <taxon>Batrachia</taxon>
        <taxon>Caudata</taxon>
        <taxon>Salamandroidea</taxon>
        <taxon>Salamandridae</taxon>
        <taxon>Pleurodelinae</taxon>
        <taxon>Pleurodeles</taxon>
    </lineage>
</organism>